<feature type="domain" description="CBM20" evidence="1">
    <location>
        <begin position="26"/>
        <end position="120"/>
    </location>
</feature>
<dbReference type="CDD" id="cd07184">
    <property type="entry name" value="E_set_Isoamylase_like_N"/>
    <property type="match status" value="1"/>
</dbReference>
<accession>A0ABQ2WUI4</accession>
<dbReference type="Proteomes" id="UP000634667">
    <property type="component" value="Unassembled WGS sequence"/>
</dbReference>
<dbReference type="InterPro" id="IPR013783">
    <property type="entry name" value="Ig-like_fold"/>
</dbReference>
<sequence length="120" mass="13332">MVLIDNVSIAPLSQQELAMSISKQYLKTKPACKVTFKLTAETLPAATEVALLGEFNNWDPHALVMKKSKSGDFSASITLPKDSEFQFRYLVDGGTWLNDEEADAYLPSRVSYDENSVLKL</sequence>
<dbReference type="InterPro" id="IPR014756">
    <property type="entry name" value="Ig_E-set"/>
</dbReference>
<dbReference type="SUPFAM" id="SSF81296">
    <property type="entry name" value="E set domains"/>
    <property type="match status" value="1"/>
</dbReference>
<protein>
    <submittedName>
        <fullName evidence="2">1,4-alpha-glucan-branching protein</fullName>
    </submittedName>
</protein>
<dbReference type="PROSITE" id="PS51166">
    <property type="entry name" value="CBM20"/>
    <property type="match status" value="1"/>
</dbReference>
<proteinExistence type="predicted"/>
<dbReference type="Pfam" id="PF02922">
    <property type="entry name" value="CBM_48"/>
    <property type="match status" value="1"/>
</dbReference>
<dbReference type="Gene3D" id="2.60.40.10">
    <property type="entry name" value="Immunoglobulins"/>
    <property type="match status" value="1"/>
</dbReference>
<dbReference type="EMBL" id="BMYR01000013">
    <property type="protein sequence ID" value="GGW70946.1"/>
    <property type="molecule type" value="Genomic_DNA"/>
</dbReference>
<dbReference type="SMART" id="SM01065">
    <property type="entry name" value="CBM_2"/>
    <property type="match status" value="1"/>
</dbReference>
<dbReference type="InterPro" id="IPR004193">
    <property type="entry name" value="Glyco_hydro_13_N"/>
</dbReference>
<evidence type="ECO:0000313" key="3">
    <source>
        <dbReference type="Proteomes" id="UP000634667"/>
    </source>
</evidence>
<gene>
    <name evidence="2" type="ORF">GCM10008111_28820</name>
</gene>
<evidence type="ECO:0000313" key="2">
    <source>
        <dbReference type="EMBL" id="GGW70946.1"/>
    </source>
</evidence>
<name>A0ABQ2WUI4_9ALTE</name>
<dbReference type="InterPro" id="IPR002044">
    <property type="entry name" value="CBM20"/>
</dbReference>
<comment type="caution">
    <text evidence="2">The sequence shown here is derived from an EMBL/GenBank/DDBJ whole genome shotgun (WGS) entry which is preliminary data.</text>
</comment>
<keyword evidence="3" id="KW-1185">Reference proteome</keyword>
<reference evidence="3" key="1">
    <citation type="journal article" date="2019" name="Int. J. Syst. Evol. Microbiol.">
        <title>The Global Catalogue of Microorganisms (GCM) 10K type strain sequencing project: providing services to taxonomists for standard genome sequencing and annotation.</title>
        <authorList>
            <consortium name="The Broad Institute Genomics Platform"/>
            <consortium name="The Broad Institute Genome Sequencing Center for Infectious Disease"/>
            <person name="Wu L."/>
            <person name="Ma J."/>
        </authorList>
    </citation>
    <scope>NUCLEOTIDE SEQUENCE [LARGE SCALE GENOMIC DNA]</scope>
    <source>
        <strain evidence="3">KCTC 23723</strain>
    </source>
</reference>
<organism evidence="2 3">
    <name type="scientific">Alishewanella tabrizica</name>
    <dbReference type="NCBI Taxonomy" id="671278"/>
    <lineage>
        <taxon>Bacteria</taxon>
        <taxon>Pseudomonadati</taxon>
        <taxon>Pseudomonadota</taxon>
        <taxon>Gammaproteobacteria</taxon>
        <taxon>Alteromonadales</taxon>
        <taxon>Alteromonadaceae</taxon>
        <taxon>Alishewanella</taxon>
    </lineage>
</organism>
<evidence type="ECO:0000259" key="1">
    <source>
        <dbReference type="PROSITE" id="PS51166"/>
    </source>
</evidence>